<name>A0A3D8QTX9_9HELO</name>
<dbReference type="AlphaFoldDB" id="A0A3D8QTX9"/>
<gene>
    <name evidence="3" type="ORF">BP5796_09914</name>
</gene>
<dbReference type="GO" id="GO:0003723">
    <property type="term" value="F:RNA binding"/>
    <property type="evidence" value="ECO:0007669"/>
    <property type="project" value="TreeGrafter"/>
</dbReference>
<dbReference type="PANTHER" id="PTHR15092">
    <property type="entry name" value="POLY A -SPECIFIC RIBONUCLEASE/TARGET OF EGR1, MEMBER 1"/>
    <property type="match status" value="1"/>
</dbReference>
<evidence type="ECO:0000256" key="2">
    <source>
        <dbReference type="SAM" id="MobiDB-lite"/>
    </source>
</evidence>
<evidence type="ECO:0008006" key="5">
    <source>
        <dbReference type="Google" id="ProtNLM"/>
    </source>
</evidence>
<keyword evidence="4" id="KW-1185">Reference proteome</keyword>
<dbReference type="InterPro" id="IPR051181">
    <property type="entry name" value="CAF1_poly(A)_ribonucleases"/>
</dbReference>
<comment type="similarity">
    <text evidence="1">Belongs to the CAF1 family.</text>
</comment>
<dbReference type="InterPro" id="IPR036397">
    <property type="entry name" value="RNaseH_sf"/>
</dbReference>
<proteinExistence type="inferred from homology"/>
<dbReference type="PANTHER" id="PTHR15092:SF22">
    <property type="entry name" value="POLY(A)-SPECIFIC RIBONUCLEASE PNLDC1"/>
    <property type="match status" value="1"/>
</dbReference>
<dbReference type="EMBL" id="PDLN01000015">
    <property type="protein sequence ID" value="RDW65222.1"/>
    <property type="molecule type" value="Genomic_DNA"/>
</dbReference>
<dbReference type="GO" id="GO:1990431">
    <property type="term" value="P:priRNA 3'-end processing"/>
    <property type="evidence" value="ECO:0007669"/>
    <property type="project" value="TreeGrafter"/>
</dbReference>
<dbReference type="InterPro" id="IPR006941">
    <property type="entry name" value="RNase_CAF1"/>
</dbReference>
<dbReference type="InterPro" id="IPR012337">
    <property type="entry name" value="RNaseH-like_sf"/>
</dbReference>
<comment type="caution">
    <text evidence="3">The sequence shown here is derived from an EMBL/GenBank/DDBJ whole genome shotgun (WGS) entry which is preliminary data.</text>
</comment>
<protein>
    <recommendedName>
        <fullName evidence="5">CAF1-domain-containing protein</fullName>
    </recommendedName>
</protein>
<dbReference type="Gene3D" id="3.30.420.10">
    <property type="entry name" value="Ribonuclease H-like superfamily/Ribonuclease H"/>
    <property type="match status" value="2"/>
</dbReference>
<dbReference type="GO" id="GO:1990432">
    <property type="term" value="P:siRNA 3'-end processing"/>
    <property type="evidence" value="ECO:0007669"/>
    <property type="project" value="TreeGrafter"/>
</dbReference>
<evidence type="ECO:0000256" key="1">
    <source>
        <dbReference type="ARBA" id="ARBA00008372"/>
    </source>
</evidence>
<feature type="compositionally biased region" description="Polar residues" evidence="2">
    <location>
        <begin position="509"/>
        <end position="524"/>
    </location>
</feature>
<dbReference type="GO" id="GO:0005634">
    <property type="term" value="C:nucleus"/>
    <property type="evidence" value="ECO:0007669"/>
    <property type="project" value="TreeGrafter"/>
</dbReference>
<dbReference type="Pfam" id="PF04857">
    <property type="entry name" value="CAF1"/>
    <property type="match status" value="1"/>
</dbReference>
<dbReference type="SUPFAM" id="SSF53098">
    <property type="entry name" value="Ribonuclease H-like"/>
    <property type="match status" value="1"/>
</dbReference>
<accession>A0A3D8QTX9</accession>
<dbReference type="Proteomes" id="UP000256328">
    <property type="component" value="Unassembled WGS sequence"/>
</dbReference>
<reference evidence="3 4" key="1">
    <citation type="journal article" date="2018" name="IMA Fungus">
        <title>IMA Genome-F 9: Draft genome sequence of Annulohypoxylon stygium, Aspergillus mulundensis, Berkeleyomyces basicola (syn. Thielaviopsis basicola), Ceratocystis smalleyi, two Cercospora beticola strains, Coleophoma cylindrospora, Fusarium fracticaudum, Phialophora cf. hyalina, and Morchella septimelata.</title>
        <authorList>
            <person name="Wingfield B.D."/>
            <person name="Bills G.F."/>
            <person name="Dong Y."/>
            <person name="Huang W."/>
            <person name="Nel W.J."/>
            <person name="Swalarsk-Parry B.S."/>
            <person name="Vaghefi N."/>
            <person name="Wilken P.M."/>
            <person name="An Z."/>
            <person name="de Beer Z.W."/>
            <person name="De Vos L."/>
            <person name="Chen L."/>
            <person name="Duong T.A."/>
            <person name="Gao Y."/>
            <person name="Hammerbacher A."/>
            <person name="Kikkert J.R."/>
            <person name="Li Y."/>
            <person name="Li H."/>
            <person name="Li K."/>
            <person name="Li Q."/>
            <person name="Liu X."/>
            <person name="Ma X."/>
            <person name="Naidoo K."/>
            <person name="Pethybridge S.J."/>
            <person name="Sun J."/>
            <person name="Steenkamp E.T."/>
            <person name="van der Nest M.A."/>
            <person name="van Wyk S."/>
            <person name="Wingfield M.J."/>
            <person name="Xiong C."/>
            <person name="Yue Q."/>
            <person name="Zhang X."/>
        </authorList>
    </citation>
    <scope>NUCLEOTIDE SEQUENCE [LARGE SCALE GENOMIC DNA]</scope>
    <source>
        <strain evidence="3 4">BP5796</strain>
    </source>
</reference>
<feature type="compositionally biased region" description="Low complexity" evidence="2">
    <location>
        <begin position="466"/>
        <end position="478"/>
    </location>
</feature>
<dbReference type="OrthoDB" id="1432093at2759"/>
<feature type="region of interest" description="Disordered" evidence="2">
    <location>
        <begin position="442"/>
        <end position="524"/>
    </location>
</feature>
<organism evidence="3 4">
    <name type="scientific">Coleophoma crateriformis</name>
    <dbReference type="NCBI Taxonomy" id="565419"/>
    <lineage>
        <taxon>Eukaryota</taxon>
        <taxon>Fungi</taxon>
        <taxon>Dikarya</taxon>
        <taxon>Ascomycota</taxon>
        <taxon>Pezizomycotina</taxon>
        <taxon>Leotiomycetes</taxon>
        <taxon>Helotiales</taxon>
        <taxon>Dermateaceae</taxon>
        <taxon>Coleophoma</taxon>
    </lineage>
</organism>
<dbReference type="GO" id="GO:0000289">
    <property type="term" value="P:nuclear-transcribed mRNA poly(A) tail shortening"/>
    <property type="evidence" value="ECO:0007669"/>
    <property type="project" value="TreeGrafter"/>
</dbReference>
<evidence type="ECO:0000313" key="3">
    <source>
        <dbReference type="EMBL" id="RDW65222.1"/>
    </source>
</evidence>
<dbReference type="GO" id="GO:0000175">
    <property type="term" value="F:3'-5'-RNA exonuclease activity"/>
    <property type="evidence" value="ECO:0007669"/>
    <property type="project" value="TreeGrafter"/>
</dbReference>
<sequence length="566" mass="64909">MDVDRSNFTKHLLPLLKQISRASFVTFDLEMSGINARPKHVATPADGRDPGKPTLQQQYQETKEAAETFQVLQLGITLLEEDREREMYIARPYNFHLSPLFIHGDRLDIDRKFSFSSSACDFLLKNNFNFGKIFEKGIPYLSRHEEQDARERFVDRVNGNKRGDIIIQPGEPETLNFYRNARKTIGDWIQDGSKSKDKSVNIQNPDGPLNGYQRRLVHQLVTNEFPEYRAFSRHEKSFMQVEKLDQRKEAEFQRKKLADFNSMVVKQTGLRWIFEALCGGDLSTIDPWWFCEEKEDKAETQTQKKRFEAELREISRDLKGKKHILIGHNLFTDLIFLYKTFIGDLPDQVREFQKSVHILFPLVIDTKYLATHEQDSMNPREGLKALWEPFKMIHQPFVALDEKHMSYGSAFGKDHEAGFDSWMTADLFIKLSAKLYSETTAREFGPDEEFPTPPGESSRSEPSNTDSRSSDGYDSSDSNGGVPLNPPDTDENFSTTNLLKSLPPAWHASQLNPPLTKTKSRDSASGTGVVQQWVPGFDSWLWKVYGNQLRVNSVETGVCRLSLVGT</sequence>
<feature type="compositionally biased region" description="Polar residues" evidence="2">
    <location>
        <begin position="455"/>
        <end position="465"/>
    </location>
</feature>
<evidence type="ECO:0000313" key="4">
    <source>
        <dbReference type="Proteomes" id="UP000256328"/>
    </source>
</evidence>